<reference evidence="2" key="1">
    <citation type="submission" date="2024-01" db="EMBL/GenBank/DDBJ databases">
        <authorList>
            <person name="Webb A."/>
        </authorList>
    </citation>
    <scope>NUCLEOTIDE SEQUENCE</scope>
    <source>
        <strain evidence="2">Pm1</strain>
    </source>
</reference>
<dbReference type="Proteomes" id="UP001162060">
    <property type="component" value="Unassembled WGS sequence"/>
</dbReference>
<sequence>MGCFGRGCFGSQVLMLGSFAMYAIDIIWMLPHLSCSQKECRFSSELEPGNASLCRTASIVLRAIVFVVPGFRDGRCLIRAQHAYGTNQNMLVPCSPLRFALSLRHPFRWMRKTVTRKDVAPSLCDSVDLQDRLCRQGMTG</sequence>
<proteinExistence type="predicted"/>
<comment type="caution">
    <text evidence="2">The sequence shown here is derived from an EMBL/GenBank/DDBJ whole genome shotgun (WGS) entry which is preliminary data.</text>
</comment>
<name>A0AAV1URB6_9STRA</name>
<keyword evidence="1" id="KW-0472">Membrane</keyword>
<evidence type="ECO:0000256" key="1">
    <source>
        <dbReference type="SAM" id="Phobius"/>
    </source>
</evidence>
<gene>
    <name evidence="2" type="ORF">PM001_LOCUS21362</name>
</gene>
<protein>
    <submittedName>
        <fullName evidence="2">Uncharacterized protein</fullName>
    </submittedName>
</protein>
<evidence type="ECO:0000313" key="3">
    <source>
        <dbReference type="Proteomes" id="UP001162060"/>
    </source>
</evidence>
<dbReference type="EMBL" id="CAKLBY020000223">
    <property type="protein sequence ID" value="CAK7936212.1"/>
    <property type="molecule type" value="Genomic_DNA"/>
</dbReference>
<keyword evidence="1" id="KW-1133">Transmembrane helix</keyword>
<accession>A0AAV1URB6</accession>
<feature type="transmembrane region" description="Helical" evidence="1">
    <location>
        <begin position="12"/>
        <end position="30"/>
    </location>
</feature>
<organism evidence="2 3">
    <name type="scientific">Peronospora matthiolae</name>
    <dbReference type="NCBI Taxonomy" id="2874970"/>
    <lineage>
        <taxon>Eukaryota</taxon>
        <taxon>Sar</taxon>
        <taxon>Stramenopiles</taxon>
        <taxon>Oomycota</taxon>
        <taxon>Peronosporomycetes</taxon>
        <taxon>Peronosporales</taxon>
        <taxon>Peronosporaceae</taxon>
        <taxon>Peronospora</taxon>
    </lineage>
</organism>
<keyword evidence="1" id="KW-0812">Transmembrane</keyword>
<dbReference type="AlphaFoldDB" id="A0AAV1URB6"/>
<evidence type="ECO:0000313" key="2">
    <source>
        <dbReference type="EMBL" id="CAK7936212.1"/>
    </source>
</evidence>